<proteinExistence type="predicted"/>
<evidence type="ECO:0000259" key="1">
    <source>
        <dbReference type="Pfam" id="PF14266"/>
    </source>
</evidence>
<dbReference type="RefSeq" id="WP_186834954.1">
    <property type="nucleotide sequence ID" value="NZ_JACOOQ010000007.1"/>
</dbReference>
<dbReference type="Proteomes" id="UP000662088">
    <property type="component" value="Unassembled WGS sequence"/>
</dbReference>
<organism evidence="2 3">
    <name type="scientific">Clostridium lentum</name>
    <dbReference type="NCBI Taxonomy" id="2763037"/>
    <lineage>
        <taxon>Bacteria</taxon>
        <taxon>Bacillati</taxon>
        <taxon>Bacillota</taxon>
        <taxon>Clostridia</taxon>
        <taxon>Eubacteriales</taxon>
        <taxon>Clostridiaceae</taxon>
        <taxon>Clostridium</taxon>
    </lineage>
</organism>
<accession>A0A8I0A880</accession>
<sequence>MTVDLLRIIQNMFMDKYSRKDINGQFASYFNRIIGVSNKENYDDILSTLNKKCYENSNVSLIFDGEIPLNGEIELIEYIYNELNSMNIFNIVNEDIVIFDDLAINTAFLEALQYTIELSVKNESFFNESIRNNFITKLIVWAYSWIKNLDYKNSINTKCIYYGKINKHEIYFLIMLYKMGFDVLYLNPLKEEYWNEVDTDNLSKCYVESSITDLESFNIKTHRGHEIEVVETVTKQIEKSIHEELFSNTGMYKPWKFRKGFTKSVLLDTILEDIYIYWNEPAKLRPGFKVEDMVVTVPSIFYKIDGQYCSIAENQKILKHCLNAPNTLFFNGGNISRDISVSNDMFELMFCQLSDGTFDVEEIKKSRVYTLGKYNEELQDLLLNKFNQFIKENKILKMSFDKKLSLKLLALILYLNESIIRIIDNFDFVFSIPKIVIYLNGEDTINEWMVILLCYLHNIGIDIVIFNPSGSFNINKYIKENKIVINRLEEIRYDCKFDEIINYKQSFFSRIMNK</sequence>
<reference evidence="2" key="1">
    <citation type="submission" date="2020-08" db="EMBL/GenBank/DDBJ databases">
        <title>Genome public.</title>
        <authorList>
            <person name="Liu C."/>
            <person name="Sun Q."/>
        </authorList>
    </citation>
    <scope>NUCLEOTIDE SEQUENCE</scope>
    <source>
        <strain evidence="2">NSJ-42</strain>
    </source>
</reference>
<feature type="domain" description="Putative component of 'biosynthetic module'" evidence="1">
    <location>
        <begin position="17"/>
        <end position="245"/>
    </location>
</feature>
<dbReference type="EMBL" id="JACOOQ010000007">
    <property type="protein sequence ID" value="MBC5639977.1"/>
    <property type="molecule type" value="Genomic_DNA"/>
</dbReference>
<protein>
    <submittedName>
        <fullName evidence="2">YceG family protein</fullName>
    </submittedName>
</protein>
<name>A0A8I0A880_9CLOT</name>
<gene>
    <name evidence="2" type="ORF">H8R92_05930</name>
</gene>
<evidence type="ECO:0000313" key="2">
    <source>
        <dbReference type="EMBL" id="MBC5639977.1"/>
    </source>
</evidence>
<comment type="caution">
    <text evidence="2">The sequence shown here is derived from an EMBL/GenBank/DDBJ whole genome shotgun (WGS) entry which is preliminary data.</text>
</comment>
<dbReference type="InterPro" id="IPR025647">
    <property type="entry name" value="YceG_bac"/>
</dbReference>
<feature type="domain" description="Putative component of 'biosynthetic module'" evidence="1">
    <location>
        <begin position="272"/>
        <end position="484"/>
    </location>
</feature>
<keyword evidence="3" id="KW-1185">Reference proteome</keyword>
<dbReference type="AlphaFoldDB" id="A0A8I0A880"/>
<evidence type="ECO:0000313" key="3">
    <source>
        <dbReference type="Proteomes" id="UP000662088"/>
    </source>
</evidence>
<dbReference type="Pfam" id="PF14266">
    <property type="entry name" value="YceG_bac"/>
    <property type="match status" value="2"/>
</dbReference>